<dbReference type="PANTHER" id="PTHR40396:SF1">
    <property type="entry name" value="ATPASE AAA-TYPE CORE DOMAIN-CONTAINING PROTEIN"/>
    <property type="match status" value="1"/>
</dbReference>
<evidence type="ECO:0000313" key="2">
    <source>
        <dbReference type="EMBL" id="SFL17565.1"/>
    </source>
</evidence>
<proteinExistence type="predicted"/>
<dbReference type="GO" id="GO:0005524">
    <property type="term" value="F:ATP binding"/>
    <property type="evidence" value="ECO:0007669"/>
    <property type="project" value="InterPro"/>
</dbReference>
<dbReference type="STRING" id="582667.SAMN05192568_1001362"/>
<dbReference type="RefSeq" id="WP_092036568.1">
    <property type="nucleotide sequence ID" value="NZ_FOTK01000001.1"/>
</dbReference>
<evidence type="ECO:0000259" key="1">
    <source>
        <dbReference type="Pfam" id="PF13304"/>
    </source>
</evidence>
<name>A0A1I4FHX9_9HYPH</name>
<accession>A0A1I4FHX9</accession>
<dbReference type="Gene3D" id="3.40.50.300">
    <property type="entry name" value="P-loop containing nucleotide triphosphate hydrolases"/>
    <property type="match status" value="2"/>
</dbReference>
<dbReference type="GO" id="GO:0016887">
    <property type="term" value="F:ATP hydrolysis activity"/>
    <property type="evidence" value="ECO:0007669"/>
    <property type="project" value="InterPro"/>
</dbReference>
<feature type="domain" description="ATPase AAA-type core" evidence="1">
    <location>
        <begin position="49"/>
        <end position="78"/>
    </location>
</feature>
<dbReference type="InterPro" id="IPR027417">
    <property type="entry name" value="P-loop_NTPase"/>
</dbReference>
<dbReference type="AlphaFoldDB" id="A0A1I4FHX9"/>
<keyword evidence="3" id="KW-1185">Reference proteome</keyword>
<dbReference type="SUPFAM" id="SSF52540">
    <property type="entry name" value="P-loop containing nucleoside triphosphate hydrolases"/>
    <property type="match status" value="1"/>
</dbReference>
<dbReference type="OrthoDB" id="9809324at2"/>
<dbReference type="PANTHER" id="PTHR40396">
    <property type="entry name" value="ATPASE-LIKE PROTEIN"/>
    <property type="match status" value="1"/>
</dbReference>
<evidence type="ECO:0000313" key="3">
    <source>
        <dbReference type="Proteomes" id="UP000199048"/>
    </source>
</evidence>
<feature type="domain" description="ATPase AAA-type core" evidence="1">
    <location>
        <begin position="244"/>
        <end position="351"/>
    </location>
</feature>
<sequence length="403" mass="44781">MLYRLEIANFYSLRDRQVIDLRSSASSADAGGRLAPIWAGASETAPKVVALFGANASGKSNVLKALAFIAWFVRDSFSAPRDTRMPLYPFNDPEMLDEPTYLAIEIGGVEDITRIDDPEAAQCGYTYELAIKAGSETRVVSERLSYRPSWSARRIRLFERSPNGDVITGKAFGLTGYKQPLEKILRPNASVIATLAQLDHPYSKAIWSLANEVNCNILIEKIDLAEGAMIGLFAKNPHWLARANREIERIDLGIESFSLNPGDRGPEASFTHHGLALPMPLSNQSHGTRQFLKIFPYIASALDRGGLAVLDELDAAIHPLILPEIVRWFHDPLRNPKNAQLWMSCHNASVLEDLTKEEVYFVEKDSRGLSSVYGLRDVQSVRRNDNYYKKYLGGAFGAVPQIG</sequence>
<protein>
    <recommendedName>
        <fullName evidence="1">ATPase AAA-type core domain-containing protein</fullName>
    </recommendedName>
</protein>
<dbReference type="InterPro" id="IPR003959">
    <property type="entry name" value="ATPase_AAA_core"/>
</dbReference>
<gene>
    <name evidence="2" type="ORF">SAMN05192568_1001362</name>
</gene>
<organism evidence="2 3">
    <name type="scientific">Methylobacterium pseudosasicola</name>
    <dbReference type="NCBI Taxonomy" id="582667"/>
    <lineage>
        <taxon>Bacteria</taxon>
        <taxon>Pseudomonadati</taxon>
        <taxon>Pseudomonadota</taxon>
        <taxon>Alphaproteobacteria</taxon>
        <taxon>Hyphomicrobiales</taxon>
        <taxon>Methylobacteriaceae</taxon>
        <taxon>Methylobacterium</taxon>
    </lineage>
</organism>
<dbReference type="EMBL" id="FOTK01000001">
    <property type="protein sequence ID" value="SFL17565.1"/>
    <property type="molecule type" value="Genomic_DNA"/>
</dbReference>
<dbReference type="Proteomes" id="UP000199048">
    <property type="component" value="Unassembled WGS sequence"/>
</dbReference>
<dbReference type="Pfam" id="PF13304">
    <property type="entry name" value="AAA_21"/>
    <property type="match status" value="2"/>
</dbReference>
<reference evidence="3" key="1">
    <citation type="submission" date="2016-10" db="EMBL/GenBank/DDBJ databases">
        <authorList>
            <person name="Varghese N."/>
            <person name="Submissions S."/>
        </authorList>
    </citation>
    <scope>NUCLEOTIDE SEQUENCE [LARGE SCALE GENOMIC DNA]</scope>
    <source>
        <strain evidence="3">BL36</strain>
    </source>
</reference>